<dbReference type="InterPro" id="IPR020846">
    <property type="entry name" value="MFS_dom"/>
</dbReference>
<keyword evidence="4 7" id="KW-1133">Transmembrane helix</keyword>
<dbReference type="EMBL" id="GDKF01000237">
    <property type="protein sequence ID" value="JAT78385.1"/>
    <property type="molecule type" value="Transcribed_RNA"/>
</dbReference>
<evidence type="ECO:0000256" key="3">
    <source>
        <dbReference type="ARBA" id="ARBA00022692"/>
    </source>
</evidence>
<dbReference type="EMBL" id="QOKY01000135">
    <property type="protein sequence ID" value="RMZ56824.1"/>
    <property type="molecule type" value="Genomic_DNA"/>
</dbReference>
<dbReference type="InterPro" id="IPR005829">
    <property type="entry name" value="Sugar_transporter_CS"/>
</dbReference>
<feature type="transmembrane region" description="Helical" evidence="7">
    <location>
        <begin position="338"/>
        <end position="359"/>
    </location>
</feature>
<proteinExistence type="predicted"/>
<dbReference type="PROSITE" id="PS00216">
    <property type="entry name" value="SUGAR_TRANSPORT_1"/>
    <property type="match status" value="1"/>
</dbReference>
<evidence type="ECO:0000313" key="9">
    <source>
        <dbReference type="EMBL" id="JAT78385.1"/>
    </source>
</evidence>
<evidence type="ECO:0000313" key="11">
    <source>
        <dbReference type="Proteomes" id="UP000279271"/>
    </source>
</evidence>
<dbReference type="Gene3D" id="1.20.1250.20">
    <property type="entry name" value="MFS general substrate transporter like domains"/>
    <property type="match status" value="2"/>
</dbReference>
<evidence type="ECO:0000256" key="7">
    <source>
        <dbReference type="SAM" id="Phobius"/>
    </source>
</evidence>
<feature type="region of interest" description="Disordered" evidence="6">
    <location>
        <begin position="491"/>
        <end position="527"/>
    </location>
</feature>
<evidence type="ECO:0000256" key="6">
    <source>
        <dbReference type="SAM" id="MobiDB-lite"/>
    </source>
</evidence>
<evidence type="ECO:0000256" key="1">
    <source>
        <dbReference type="ARBA" id="ARBA00004141"/>
    </source>
</evidence>
<dbReference type="InterPro" id="IPR005828">
    <property type="entry name" value="MFS_sugar_transport-like"/>
</dbReference>
<dbReference type="PANTHER" id="PTHR23511:SF5">
    <property type="entry name" value="MAJOR FACILITATOR-TYPE TRANSPORTER HXNZ-RELATED"/>
    <property type="match status" value="1"/>
</dbReference>
<reference evidence="11" key="2">
    <citation type="journal article" date="2018" name="Algal Res.">
        <title>Characterization of plant carbon substrate utilization by Auxenochlorella protothecoides.</title>
        <authorList>
            <person name="Vogler B.W."/>
            <person name="Starkenburg S.R."/>
            <person name="Sudasinghe N."/>
            <person name="Schambach J.Y."/>
            <person name="Rollin J.A."/>
            <person name="Pattathil S."/>
            <person name="Barry A.N."/>
        </authorList>
    </citation>
    <scope>NUCLEOTIDE SEQUENCE [LARGE SCALE GENOMIC DNA]</scope>
    <source>
        <strain evidence="11">UTEX 25</strain>
    </source>
</reference>
<feature type="transmembrane region" description="Helical" evidence="7">
    <location>
        <begin position="455"/>
        <end position="475"/>
    </location>
</feature>
<feature type="transmembrane region" description="Helical" evidence="7">
    <location>
        <begin position="391"/>
        <end position="413"/>
    </location>
</feature>
<feature type="domain" description="Major facilitator superfamily (MFS) profile" evidence="8">
    <location>
        <begin position="19"/>
        <end position="480"/>
    </location>
</feature>
<feature type="transmembrane region" description="Helical" evidence="7">
    <location>
        <begin position="17"/>
        <end position="43"/>
    </location>
</feature>
<reference evidence="9" key="1">
    <citation type="submission" date="2015-08" db="EMBL/GenBank/DDBJ databases">
        <authorList>
            <person name="Babu N.S."/>
            <person name="Beckwith C.J."/>
            <person name="Beseler K.G."/>
            <person name="Brison A."/>
            <person name="Carone J.V."/>
            <person name="Caskin T.P."/>
            <person name="Diamond M."/>
            <person name="Durham M.E."/>
            <person name="Foxe J.M."/>
            <person name="Go M."/>
            <person name="Henderson B.A."/>
            <person name="Jones I.B."/>
            <person name="McGettigan J.A."/>
            <person name="Micheletti S.J."/>
            <person name="Nasrallah M.E."/>
            <person name="Ortiz D."/>
            <person name="Piller C.R."/>
            <person name="Privatt S.R."/>
            <person name="Schneider S.L."/>
            <person name="Sharp S."/>
            <person name="Smith T.C."/>
            <person name="Stanton J.D."/>
            <person name="Ullery H.E."/>
            <person name="Wilson R.J."/>
            <person name="Serrano M.G."/>
            <person name="Buck G."/>
            <person name="Lee V."/>
            <person name="Wang Y."/>
            <person name="Carvalho R."/>
            <person name="Voegtly L."/>
            <person name="Shi R."/>
            <person name="Duckworth R."/>
            <person name="Johnson A."/>
            <person name="Loviza R."/>
            <person name="Walstead R."/>
            <person name="Shah Z."/>
            <person name="Kiflezghi M."/>
            <person name="Wade K."/>
            <person name="Ball S.L."/>
            <person name="Bradley K.W."/>
            <person name="Asai D.J."/>
            <person name="Bowman C.A."/>
            <person name="Russell D.A."/>
            <person name="Pope W.H."/>
            <person name="Jacobs-Sera D."/>
            <person name="Hendrix R.W."/>
            <person name="Hatfull G.F."/>
        </authorList>
    </citation>
    <scope>NUCLEOTIDE SEQUENCE</scope>
</reference>
<keyword evidence="2" id="KW-0813">Transport</keyword>
<dbReference type="Pfam" id="PF07690">
    <property type="entry name" value="MFS_1"/>
    <property type="match status" value="1"/>
</dbReference>
<reference evidence="10" key="3">
    <citation type="submission" date="2018-10" db="EMBL/GenBank/DDBJ databases">
        <authorList>
            <person name="Hovde B."/>
            <person name="Zhang X."/>
        </authorList>
    </citation>
    <scope>NUCLEOTIDE SEQUENCE [LARGE SCALE GENOMIC DNA]</scope>
    <source>
        <strain evidence="10">UTEX 25</strain>
    </source>
</reference>
<feature type="transmembrane region" description="Helical" evidence="7">
    <location>
        <begin position="55"/>
        <end position="73"/>
    </location>
</feature>
<dbReference type="PANTHER" id="PTHR23511">
    <property type="entry name" value="SYNAPTIC VESICLE GLYCOPROTEIN 2"/>
    <property type="match status" value="1"/>
</dbReference>
<feature type="transmembrane region" description="Helical" evidence="7">
    <location>
        <begin position="85"/>
        <end position="102"/>
    </location>
</feature>
<comment type="subcellular location">
    <subcellularLocation>
        <location evidence="1">Membrane</location>
        <topology evidence="1">Multi-pass membrane protein</topology>
    </subcellularLocation>
</comment>
<dbReference type="GO" id="GO:0016020">
    <property type="term" value="C:membrane"/>
    <property type="evidence" value="ECO:0007669"/>
    <property type="project" value="UniProtKB-SubCell"/>
</dbReference>
<evidence type="ECO:0000313" key="10">
    <source>
        <dbReference type="EMBL" id="RMZ56824.1"/>
    </source>
</evidence>
<keyword evidence="3 7" id="KW-0812">Transmembrane</keyword>
<dbReference type="SUPFAM" id="SSF103473">
    <property type="entry name" value="MFS general substrate transporter"/>
    <property type="match status" value="1"/>
</dbReference>
<dbReference type="GO" id="GO:0022857">
    <property type="term" value="F:transmembrane transporter activity"/>
    <property type="evidence" value="ECO:0007669"/>
    <property type="project" value="InterPro"/>
</dbReference>
<evidence type="ECO:0000256" key="2">
    <source>
        <dbReference type="ARBA" id="ARBA00022448"/>
    </source>
</evidence>
<evidence type="ECO:0000259" key="8">
    <source>
        <dbReference type="PROSITE" id="PS50850"/>
    </source>
</evidence>
<sequence length="527" mass="55112">MDVTASIDSIGFGRFQWLLLAYTGLAWLADACETMLLSFLGLAVKCDWGLTSSQAAALTSVVFAGMMAGVYTLGALADQLGRRRGFLTSALLLGVAGLASAFSPNYSVLLGLRCVVGFALGGTPIAVTLFAEFLPSRGRGGWLLALQAWWTLGTVVMACIAWRTVSTPGLGWRWMLGLGSAPLFLLLALYPALPESPHWLASRGEEAAARAVLLRVARTNGRAGAGWAPLPTRDAGEAGAGVVIGSWPATPDATPPPTPAKAARAGWGLGAALARVAASLRALYSPEFRRTTLLLDGIWFTNAITYYGLVLLSTELQTAHKEEQCTPDGQPNLVGRDFLNIVITSAAEAPGLLAIAFLVDGRGRKWSLRAGLLLTGLSILLLLAAGPGGGAQLFMLFLSRAGIMGAYSVLYIYTPEIYPTKLRSFGLALCNAMSRVGGFAAPYATVSLVESGRQTAALCLLGGMCLLACAAAFFLEHETRGRDLQAVRLSGPEAEDEALDGTPVGASPAMSAELVHTPRPPSGAQAS</sequence>
<feature type="transmembrane region" description="Helical" evidence="7">
    <location>
        <begin position="142"/>
        <end position="165"/>
    </location>
</feature>
<keyword evidence="5 7" id="KW-0472">Membrane</keyword>
<organism evidence="9">
    <name type="scientific">Auxenochlorella protothecoides</name>
    <name type="common">Green microalga</name>
    <name type="synonym">Chlorella protothecoides</name>
    <dbReference type="NCBI Taxonomy" id="3075"/>
    <lineage>
        <taxon>Eukaryota</taxon>
        <taxon>Viridiplantae</taxon>
        <taxon>Chlorophyta</taxon>
        <taxon>core chlorophytes</taxon>
        <taxon>Trebouxiophyceae</taxon>
        <taxon>Chlorellales</taxon>
        <taxon>Chlorellaceae</taxon>
        <taxon>Auxenochlorella</taxon>
    </lineage>
</organism>
<dbReference type="InterPro" id="IPR036259">
    <property type="entry name" value="MFS_trans_sf"/>
</dbReference>
<gene>
    <name evidence="10" type="ORF">APUTEX25_002913</name>
    <name evidence="9" type="ORF">g.16323</name>
</gene>
<dbReference type="Proteomes" id="UP000279271">
    <property type="component" value="Unassembled WGS sequence"/>
</dbReference>
<feature type="transmembrane region" description="Helical" evidence="7">
    <location>
        <begin position="366"/>
        <end position="385"/>
    </location>
</feature>
<feature type="transmembrane region" description="Helical" evidence="7">
    <location>
        <begin position="108"/>
        <end position="130"/>
    </location>
</feature>
<protein>
    <recommendedName>
        <fullName evidence="8">Major facilitator superfamily (MFS) profile domain-containing protein</fullName>
    </recommendedName>
</protein>
<evidence type="ECO:0000256" key="5">
    <source>
        <dbReference type="ARBA" id="ARBA00023136"/>
    </source>
</evidence>
<reference evidence="10" key="4">
    <citation type="submission" date="2018-11" db="EMBL/GenBank/DDBJ databases">
        <title>Characterization of plant carbon substrate utilization by Auxenochlorella protothecoides.</title>
        <authorList>
            <person name="Vogler B.W."/>
            <person name="Starkenburg S.R."/>
            <person name="Sudasinghe N."/>
            <person name="Schambach J.Y."/>
            <person name="Rollin J.A."/>
            <person name="Pattathil S."/>
            <person name="Barry A.N."/>
        </authorList>
    </citation>
    <scope>NUCLEOTIDE SEQUENCE [LARGE SCALE GENOMIC DNA]</scope>
    <source>
        <strain evidence="10">UTEX 25</strain>
    </source>
</reference>
<accession>A0A1D2AHK9</accession>
<name>A0A1D2AHK9_AUXPR</name>
<dbReference type="AlphaFoldDB" id="A0A1D2AHK9"/>
<dbReference type="Pfam" id="PF00083">
    <property type="entry name" value="Sugar_tr"/>
    <property type="match status" value="1"/>
</dbReference>
<dbReference type="InterPro" id="IPR011701">
    <property type="entry name" value="MFS"/>
</dbReference>
<feature type="transmembrane region" description="Helical" evidence="7">
    <location>
        <begin position="425"/>
        <end position="443"/>
    </location>
</feature>
<feature type="transmembrane region" description="Helical" evidence="7">
    <location>
        <begin position="171"/>
        <end position="193"/>
    </location>
</feature>
<dbReference type="PROSITE" id="PS50850">
    <property type="entry name" value="MFS"/>
    <property type="match status" value="1"/>
</dbReference>
<evidence type="ECO:0000256" key="4">
    <source>
        <dbReference type="ARBA" id="ARBA00022989"/>
    </source>
</evidence>